<name>A0AA36JPG6_9DINO</name>
<accession>A0AA36JPG6</accession>
<comment type="caution">
    <text evidence="1">The sequence shown here is derived from an EMBL/GenBank/DDBJ whole genome shotgun (WGS) entry which is preliminary data.</text>
</comment>
<evidence type="ECO:0000313" key="1">
    <source>
        <dbReference type="EMBL" id="CAJ1408774.1"/>
    </source>
</evidence>
<dbReference type="Proteomes" id="UP001178507">
    <property type="component" value="Unassembled WGS sequence"/>
</dbReference>
<gene>
    <name evidence="1" type="ORF">EVOR1521_LOCUS30032</name>
</gene>
<reference evidence="1" key="1">
    <citation type="submission" date="2023-08" db="EMBL/GenBank/DDBJ databases">
        <authorList>
            <person name="Chen Y."/>
            <person name="Shah S."/>
            <person name="Dougan E. K."/>
            <person name="Thang M."/>
            <person name="Chan C."/>
        </authorList>
    </citation>
    <scope>NUCLEOTIDE SEQUENCE</scope>
</reference>
<protein>
    <submittedName>
        <fullName evidence="1">Uncharacterized protein</fullName>
    </submittedName>
</protein>
<proteinExistence type="predicted"/>
<sequence length="295" mass="33344">MRNKVKICPSCQKACARTLVQCNNCGTSLELVELASTDNVLMAFVYGIEKGASSLSISMRACNDKHLVFDDPLTVSVCHLNVIPTSAHIPDLRFLFKDPCRGRQILQGMLDEVDTVCLEQFWSDDLFRATYLGNMPPDLRAMGSAGMNFPPSQYQLHLQYVHGPMLPFQYAMFEKGLHLQHGRFFPVQFLLAALAKGEAMRIDVDEDTPVEKIIQLAASCGVDYNRYWSQMWLQVMAIQKKCSPWQDKDFCYRIHGARVFDACGGESDVDVKSIQAADATRQHNKLHWKIRRMGG</sequence>
<keyword evidence="2" id="KW-1185">Reference proteome</keyword>
<dbReference type="AlphaFoldDB" id="A0AA36JPG6"/>
<organism evidence="1 2">
    <name type="scientific">Effrenium voratum</name>
    <dbReference type="NCBI Taxonomy" id="2562239"/>
    <lineage>
        <taxon>Eukaryota</taxon>
        <taxon>Sar</taxon>
        <taxon>Alveolata</taxon>
        <taxon>Dinophyceae</taxon>
        <taxon>Suessiales</taxon>
        <taxon>Symbiodiniaceae</taxon>
        <taxon>Effrenium</taxon>
    </lineage>
</organism>
<dbReference type="EMBL" id="CAUJNA010003731">
    <property type="protein sequence ID" value="CAJ1408774.1"/>
    <property type="molecule type" value="Genomic_DNA"/>
</dbReference>
<evidence type="ECO:0000313" key="2">
    <source>
        <dbReference type="Proteomes" id="UP001178507"/>
    </source>
</evidence>